<dbReference type="RefSeq" id="WP_262095312.1">
    <property type="nucleotide sequence ID" value="NZ_JAOEGN010000001.1"/>
</dbReference>
<dbReference type="InterPro" id="IPR007069">
    <property type="entry name" value="Transposase_32"/>
</dbReference>
<evidence type="ECO:0000313" key="4">
    <source>
        <dbReference type="Proteomes" id="UP001209076"/>
    </source>
</evidence>
<keyword evidence="4" id="KW-1185">Reference proteome</keyword>
<feature type="domain" description="Transposase zinc-binding" evidence="2">
    <location>
        <begin position="26"/>
        <end position="105"/>
    </location>
</feature>
<protein>
    <submittedName>
        <fullName evidence="3">Transposase zinc-binding domain-containing protein</fullName>
    </submittedName>
</protein>
<name>A0ABT2PUJ0_9MOLU</name>
<feature type="domain" description="Transposase IS801/IS1294" evidence="1">
    <location>
        <begin position="149"/>
        <end position="209"/>
    </location>
</feature>
<evidence type="ECO:0000259" key="1">
    <source>
        <dbReference type="Pfam" id="PF04986"/>
    </source>
</evidence>
<sequence>MNIEPIKQNFKYILAIAAMTGSSVYENELTRPAIIDYVEKMIKCRNLKYGYLFFECPNCNNYHLQGLSCHSRFCPSCNQRYRDARTLAIQSKLLEANHRHFVFSIAKELRKYFFHYRGLFDVLFNTVNQALHKTIRQSKLKRKLNLKLGVICFLHTYGRDMKPNPHIHALIAEKTLDDLNHLKNFFYFPFDRLRMFYQYLLLQNMSAYLKVHAPKDVYREFNILCTFLNNKYKKGFYTMVLRYLSLLVYLPLKGSLTISLDTLLILLLVSLGFKP</sequence>
<dbReference type="InterPro" id="IPR026889">
    <property type="entry name" value="Zn_Tnp"/>
</dbReference>
<dbReference type="Pfam" id="PF14319">
    <property type="entry name" value="Zn_Tnp_IS91"/>
    <property type="match status" value="1"/>
</dbReference>
<reference evidence="4" key="1">
    <citation type="submission" date="2023-07" db="EMBL/GenBank/DDBJ databases">
        <title>Novel Mycoplasma species identified in domestic and wild animals.</title>
        <authorList>
            <person name="Volokhov D.V."/>
            <person name="Furtak V.A."/>
            <person name="Zagorodnyaya T.A."/>
        </authorList>
    </citation>
    <scope>NUCLEOTIDE SEQUENCE [LARGE SCALE GENOMIC DNA]</scope>
    <source>
        <strain evidence="4">92-19</strain>
    </source>
</reference>
<proteinExistence type="predicted"/>
<evidence type="ECO:0000313" key="3">
    <source>
        <dbReference type="EMBL" id="MCU0104101.1"/>
    </source>
</evidence>
<comment type="caution">
    <text evidence="3">The sequence shown here is derived from an EMBL/GenBank/DDBJ whole genome shotgun (WGS) entry which is preliminary data.</text>
</comment>
<dbReference type="PANTHER" id="PTHR37023">
    <property type="entry name" value="TRANSPOSASE"/>
    <property type="match status" value="1"/>
</dbReference>
<dbReference type="Pfam" id="PF04986">
    <property type="entry name" value="Y2_Tnp"/>
    <property type="match status" value="1"/>
</dbReference>
<dbReference type="Proteomes" id="UP001209076">
    <property type="component" value="Unassembled WGS sequence"/>
</dbReference>
<gene>
    <name evidence="3" type="ORF">N7603_00305</name>
</gene>
<dbReference type="EMBL" id="JAOEGN010000001">
    <property type="protein sequence ID" value="MCU0104101.1"/>
    <property type="molecule type" value="Genomic_DNA"/>
</dbReference>
<evidence type="ECO:0000259" key="2">
    <source>
        <dbReference type="Pfam" id="PF14319"/>
    </source>
</evidence>
<dbReference type="PANTHER" id="PTHR37023:SF1">
    <property type="entry name" value="ISSOD25 TRANSPOSASE TNPA_ISSOD25"/>
    <property type="match status" value="1"/>
</dbReference>
<accession>A0ABT2PUJ0</accession>
<organism evidence="3 4">
    <name type="scientific">Paracholeplasma vituli</name>
    <dbReference type="NCBI Taxonomy" id="69473"/>
    <lineage>
        <taxon>Bacteria</taxon>
        <taxon>Bacillati</taxon>
        <taxon>Mycoplasmatota</taxon>
        <taxon>Mollicutes</taxon>
        <taxon>Acholeplasmatales</taxon>
        <taxon>Acholeplasmataceae</taxon>
        <taxon>Paracholeplasma</taxon>
    </lineage>
</organism>